<dbReference type="RefSeq" id="WP_101702009.1">
    <property type="nucleotide sequence ID" value="NZ_JAVBVO010000005.1"/>
</dbReference>
<dbReference type="AlphaFoldDB" id="A0AAW9JXC0"/>
<dbReference type="Pfam" id="PF10076">
    <property type="entry name" value="Phage_Mu_Gp48"/>
    <property type="match status" value="1"/>
</dbReference>
<name>A0AAW9JXC0_CARML</name>
<gene>
    <name evidence="1" type="ORF">RAK27_16695</name>
</gene>
<organism evidence="1 2">
    <name type="scientific">Carnobacterium maltaromaticum</name>
    <name type="common">Carnobacterium piscicola</name>
    <dbReference type="NCBI Taxonomy" id="2751"/>
    <lineage>
        <taxon>Bacteria</taxon>
        <taxon>Bacillati</taxon>
        <taxon>Bacillota</taxon>
        <taxon>Bacilli</taxon>
        <taxon>Lactobacillales</taxon>
        <taxon>Carnobacteriaceae</taxon>
        <taxon>Carnobacterium</taxon>
    </lineage>
</organism>
<protein>
    <submittedName>
        <fullName evidence="1">DUF2313 domain-containing protein</fullName>
    </submittedName>
</protein>
<dbReference type="InterPro" id="IPR018755">
    <property type="entry name" value="Phage_Mu_Gp48"/>
</dbReference>
<evidence type="ECO:0000313" key="1">
    <source>
        <dbReference type="EMBL" id="MDZ5760278.1"/>
    </source>
</evidence>
<dbReference type="EMBL" id="JAVBVO010000005">
    <property type="protein sequence ID" value="MDZ5760278.1"/>
    <property type="molecule type" value="Genomic_DNA"/>
</dbReference>
<reference evidence="1" key="1">
    <citation type="submission" date="2023-08" db="EMBL/GenBank/DDBJ databases">
        <title>Genomic characterization of piscicolin 126 produced by Carnobacterium maltaromaticum CM22 strain isolated from salmon (Salmo salar).</title>
        <authorList>
            <person name="Gonzalez-Gragera E."/>
            <person name="Garcia-Lopez J.D."/>
            <person name="Teso-Perez C."/>
            <person name="Gimenez-Hernandez I."/>
            <person name="Peralta-Sanchez J.M."/>
            <person name="Valdivia E."/>
            <person name="Montalban-Lopez M."/>
            <person name="Martin-Platero A.M."/>
            <person name="Banos A."/>
            <person name="Martinez-Bueno M."/>
        </authorList>
    </citation>
    <scope>NUCLEOTIDE SEQUENCE</scope>
    <source>
        <strain evidence="1">CM22</strain>
    </source>
</reference>
<dbReference type="Proteomes" id="UP001290462">
    <property type="component" value="Unassembled WGS sequence"/>
</dbReference>
<sequence>MKKEQAILDKLIPDYYQNNMEMNTLVRVENGLFENLKNEIQHVQDNQYILTCDENTLIHFEDILKIKANSQVETLDFRRLRIINRINTRPPFTLDFLMLKLDEIYGRENYQVFVDYSNYTLYIESSHSTAEWYKETKFTVNRVKPANIRYVHVPVLIDWLMIIEQLSYQKMEFAKAGYAQIGITQLEKRGVTVEVEIL</sequence>
<comment type="caution">
    <text evidence="1">The sequence shown here is derived from an EMBL/GenBank/DDBJ whole genome shotgun (WGS) entry which is preliminary data.</text>
</comment>
<proteinExistence type="predicted"/>
<accession>A0AAW9JXC0</accession>
<evidence type="ECO:0000313" key="2">
    <source>
        <dbReference type="Proteomes" id="UP001290462"/>
    </source>
</evidence>